<evidence type="ECO:0000313" key="4">
    <source>
        <dbReference type="EMBL" id="CAL6092932.1"/>
    </source>
</evidence>
<proteinExistence type="predicted"/>
<evidence type="ECO:0000313" key="3">
    <source>
        <dbReference type="EMBL" id="CAL6022697.1"/>
    </source>
</evidence>
<dbReference type="EMBL" id="CAXDID020000450">
    <property type="protein sequence ID" value="CAL6092932.1"/>
    <property type="molecule type" value="Genomic_DNA"/>
</dbReference>
<name>A0AA86TWW5_9EUKA</name>
<dbReference type="AlphaFoldDB" id="A0AA86TWW5"/>
<evidence type="ECO:0000313" key="5">
    <source>
        <dbReference type="Proteomes" id="UP001642409"/>
    </source>
</evidence>
<evidence type="ECO:0000313" key="1">
    <source>
        <dbReference type="EMBL" id="CAI9931421.1"/>
    </source>
</evidence>
<comment type="caution">
    <text evidence="1">The sequence shown here is derived from an EMBL/GenBank/DDBJ whole genome shotgun (WGS) entry which is preliminary data.</text>
</comment>
<protein>
    <submittedName>
        <fullName evidence="3">Hypothetical_protein</fullName>
    </submittedName>
</protein>
<dbReference type="EMBL" id="CAXDID020000091">
    <property type="protein sequence ID" value="CAL6022697.1"/>
    <property type="molecule type" value="Genomic_DNA"/>
</dbReference>
<organism evidence="1">
    <name type="scientific">Hexamita inflata</name>
    <dbReference type="NCBI Taxonomy" id="28002"/>
    <lineage>
        <taxon>Eukaryota</taxon>
        <taxon>Metamonada</taxon>
        <taxon>Diplomonadida</taxon>
        <taxon>Hexamitidae</taxon>
        <taxon>Hexamitinae</taxon>
        <taxon>Hexamita</taxon>
    </lineage>
</organism>
<accession>A0AA86TWW5</accession>
<reference evidence="1" key="1">
    <citation type="submission" date="2023-06" db="EMBL/GenBank/DDBJ databases">
        <authorList>
            <person name="Kurt Z."/>
        </authorList>
    </citation>
    <scope>NUCLEOTIDE SEQUENCE</scope>
</reference>
<dbReference type="EMBL" id="CATOUU010001118">
    <property type="protein sequence ID" value="CAI9973138.1"/>
    <property type="molecule type" value="Genomic_DNA"/>
</dbReference>
<evidence type="ECO:0000313" key="2">
    <source>
        <dbReference type="EMBL" id="CAI9973138.1"/>
    </source>
</evidence>
<dbReference type="EMBL" id="CATOUU010000490">
    <property type="protein sequence ID" value="CAI9931421.1"/>
    <property type="molecule type" value="Genomic_DNA"/>
</dbReference>
<reference evidence="3 5" key="2">
    <citation type="submission" date="2024-07" db="EMBL/GenBank/DDBJ databases">
        <authorList>
            <person name="Akdeniz Z."/>
        </authorList>
    </citation>
    <scope>NUCLEOTIDE SEQUENCE [LARGE SCALE GENOMIC DNA]</scope>
</reference>
<keyword evidence="5" id="KW-1185">Reference proteome</keyword>
<dbReference type="Proteomes" id="UP001642409">
    <property type="component" value="Unassembled WGS sequence"/>
</dbReference>
<sequence>MGCTSTQSQQSNNELKEWLTQQTQSYTFFMYDVIGDLEKQLKCDEILAMITIQQTMKQLRNYTDEILFTDFVSTLYIVQKHDELEDWKKNEVLRIANYILHQVFWNNQALSQNDQKYILQMIQLIKTKNIDNCELQYYIQCIEASIQILFIENNKKNHIMNLIKQNYFVLFDIDSKFWVLKTIAIQQSTNINQIAEIMNDGDWRVQYAGLEAIDIAIGNKQDQMNEAFVAIEKLLKQQNLSVRVLNRINSICVDNELNELYGEKLASVHDQIQRMVVEFSVSE</sequence>
<gene>
    <name evidence="1" type="ORF">HINF_LOCUS19066</name>
    <name evidence="3" type="ORF">HINF_LOCUS28776</name>
    <name evidence="2" type="ORF">HINF_LOCUS60783</name>
    <name evidence="4" type="ORF">HINF_LOCUS66554</name>
</gene>